<gene>
    <name evidence="11" type="primary">rssB_19</name>
    <name evidence="11" type="ORF">PAECIP111891_04475</name>
</gene>
<keyword evidence="2" id="KW-0963">Cytoplasm</keyword>
<evidence type="ECO:0000313" key="11">
    <source>
        <dbReference type="EMBL" id="CAH1216791.1"/>
    </source>
</evidence>
<evidence type="ECO:0000256" key="3">
    <source>
        <dbReference type="ARBA" id="ARBA00022553"/>
    </source>
</evidence>
<comment type="caution">
    <text evidence="11">The sequence shown here is derived from an EMBL/GenBank/DDBJ whole genome shotgun (WGS) entry which is preliminary data.</text>
</comment>
<dbReference type="InterPro" id="IPR051552">
    <property type="entry name" value="HptR"/>
</dbReference>
<keyword evidence="7" id="KW-0804">Transcription</keyword>
<dbReference type="InterPro" id="IPR001789">
    <property type="entry name" value="Sig_transdc_resp-reg_receiver"/>
</dbReference>
<organism evidence="11 12">
    <name type="scientific">Paenibacillus allorhizoplanae</name>
    <dbReference type="NCBI Taxonomy" id="2905648"/>
    <lineage>
        <taxon>Bacteria</taxon>
        <taxon>Bacillati</taxon>
        <taxon>Bacillota</taxon>
        <taxon>Bacilli</taxon>
        <taxon>Bacillales</taxon>
        <taxon>Paenibacillaceae</taxon>
        <taxon>Paenibacillus</taxon>
    </lineage>
</organism>
<evidence type="ECO:0000256" key="8">
    <source>
        <dbReference type="PROSITE-ProRule" id="PRU00169"/>
    </source>
</evidence>
<feature type="domain" description="HTH araC/xylS-type" evidence="9">
    <location>
        <begin position="432"/>
        <end position="531"/>
    </location>
</feature>
<accession>A0ABM9CKE6</accession>
<dbReference type="InterPro" id="IPR011006">
    <property type="entry name" value="CheY-like_superfamily"/>
</dbReference>
<evidence type="ECO:0000259" key="9">
    <source>
        <dbReference type="PROSITE" id="PS01124"/>
    </source>
</evidence>
<protein>
    <submittedName>
        <fullName evidence="11">Regulator of RpoS</fullName>
    </submittedName>
</protein>
<dbReference type="PROSITE" id="PS01124">
    <property type="entry name" value="HTH_ARAC_FAMILY_2"/>
    <property type="match status" value="1"/>
</dbReference>
<dbReference type="CDD" id="cd17536">
    <property type="entry name" value="REC_YesN-like"/>
    <property type="match status" value="1"/>
</dbReference>
<dbReference type="Pfam" id="PF12833">
    <property type="entry name" value="HTH_18"/>
    <property type="match status" value="1"/>
</dbReference>
<dbReference type="SMART" id="SM00448">
    <property type="entry name" value="REC"/>
    <property type="match status" value="1"/>
</dbReference>
<dbReference type="SMART" id="SM00342">
    <property type="entry name" value="HTH_ARAC"/>
    <property type="match status" value="1"/>
</dbReference>
<dbReference type="PANTHER" id="PTHR42713:SF3">
    <property type="entry name" value="TRANSCRIPTIONAL REGULATORY PROTEIN HPTR"/>
    <property type="match status" value="1"/>
</dbReference>
<keyword evidence="4" id="KW-0902">Two-component regulatory system</keyword>
<name>A0ABM9CKE6_9BACL</name>
<evidence type="ECO:0000256" key="5">
    <source>
        <dbReference type="ARBA" id="ARBA00023015"/>
    </source>
</evidence>
<evidence type="ECO:0000259" key="10">
    <source>
        <dbReference type="PROSITE" id="PS50110"/>
    </source>
</evidence>
<evidence type="ECO:0000256" key="4">
    <source>
        <dbReference type="ARBA" id="ARBA00023012"/>
    </source>
</evidence>
<dbReference type="Pfam" id="PF00072">
    <property type="entry name" value="Response_reg"/>
    <property type="match status" value="1"/>
</dbReference>
<dbReference type="SUPFAM" id="SSF52172">
    <property type="entry name" value="CheY-like"/>
    <property type="match status" value="1"/>
</dbReference>
<comment type="subcellular location">
    <subcellularLocation>
        <location evidence="1">Cytoplasm</location>
    </subcellularLocation>
</comment>
<evidence type="ECO:0000256" key="1">
    <source>
        <dbReference type="ARBA" id="ARBA00004496"/>
    </source>
</evidence>
<dbReference type="Gene3D" id="1.10.10.60">
    <property type="entry name" value="Homeodomain-like"/>
    <property type="match status" value="2"/>
</dbReference>
<evidence type="ECO:0000256" key="6">
    <source>
        <dbReference type="ARBA" id="ARBA00023125"/>
    </source>
</evidence>
<dbReference type="RefSeq" id="WP_236290646.1">
    <property type="nucleotide sequence ID" value="NZ_CAKMMW010000015.1"/>
</dbReference>
<keyword evidence="6" id="KW-0238">DNA-binding</keyword>
<keyword evidence="12" id="KW-1185">Reference proteome</keyword>
<evidence type="ECO:0000256" key="2">
    <source>
        <dbReference type="ARBA" id="ARBA00022490"/>
    </source>
</evidence>
<evidence type="ECO:0000256" key="7">
    <source>
        <dbReference type="ARBA" id="ARBA00023163"/>
    </source>
</evidence>
<feature type="modified residue" description="4-aspartylphosphate" evidence="8">
    <location>
        <position position="55"/>
    </location>
</feature>
<feature type="domain" description="Response regulatory" evidence="10">
    <location>
        <begin position="3"/>
        <end position="120"/>
    </location>
</feature>
<sequence length="538" mass="60983">MYKMLVVDDESLTRDYLKLTIPQINPGWEVAHVASDGKEALEILDQHAVDLILTDIKMPVMDGLTLCKIVSKMSPRPRTVILSGHDEFTFAKEAITYGVNEYLLKPIVKEELRVVLERITHDLDKEKSQLLTQQSMQILSEDSKNHVVKNFLKAVIVDSNAEIKVLYPLLFRLKVSLIETEGNLMILSLDEDMILRKSIPYADIPVFKYILQQITTEIVEEGRVFYDTEENTIVLVTGDCQDDLIKQCRAIHAKVADAIYRSTGITISGAIGNCVNDVLRLNSSYRKARKMLMSRLLSGGNSCFAFSDESKDMPSILELDKTMMAIQSGLLDRNETNYMVSVRNYAELMGGYQLPVVYRYGVHLIRSIAAMNPNFTDEGIQAAQTILRKLESPTLQAPSKEEVLLNFYEILKSFILHATPKHDNENEHDLVARAKEYIYSHYSEPISLAIIADTIGVSASYLSNIFHKSVNESYIKFLTRVRMEQAAKLLRARPSEKIIDVSDKVGYVSVKHFSHVFKQHFYMPPGEYQEKQAAALKG</sequence>
<evidence type="ECO:0000313" key="12">
    <source>
        <dbReference type="Proteomes" id="UP000838821"/>
    </source>
</evidence>
<keyword evidence="3 8" id="KW-0597">Phosphoprotein</keyword>
<dbReference type="InterPro" id="IPR018060">
    <property type="entry name" value="HTH_AraC"/>
</dbReference>
<dbReference type="InterPro" id="IPR009057">
    <property type="entry name" value="Homeodomain-like_sf"/>
</dbReference>
<dbReference type="PANTHER" id="PTHR42713">
    <property type="entry name" value="HISTIDINE KINASE-RELATED"/>
    <property type="match status" value="1"/>
</dbReference>
<proteinExistence type="predicted"/>
<dbReference type="EMBL" id="CAKMMW010000015">
    <property type="protein sequence ID" value="CAH1216791.1"/>
    <property type="molecule type" value="Genomic_DNA"/>
</dbReference>
<dbReference type="Proteomes" id="UP000838821">
    <property type="component" value="Unassembled WGS sequence"/>
</dbReference>
<reference evidence="11" key="1">
    <citation type="submission" date="2022-01" db="EMBL/GenBank/DDBJ databases">
        <authorList>
            <person name="Criscuolo A."/>
        </authorList>
    </citation>
    <scope>NUCLEOTIDE SEQUENCE</scope>
    <source>
        <strain evidence="11">CIP111891</strain>
    </source>
</reference>
<dbReference type="PROSITE" id="PS50110">
    <property type="entry name" value="RESPONSE_REGULATORY"/>
    <property type="match status" value="1"/>
</dbReference>
<dbReference type="Gene3D" id="3.40.50.2300">
    <property type="match status" value="1"/>
</dbReference>
<keyword evidence="5" id="KW-0805">Transcription regulation</keyword>
<dbReference type="SUPFAM" id="SSF46689">
    <property type="entry name" value="Homeodomain-like"/>
    <property type="match status" value="2"/>
</dbReference>